<dbReference type="AlphaFoldDB" id="A0A2I0WJQ0"/>
<protein>
    <submittedName>
        <fullName evidence="1">Uncharacterized protein</fullName>
    </submittedName>
</protein>
<name>A0A2I0WJQ0_9ASPA</name>
<reference evidence="1 2" key="1">
    <citation type="journal article" date="2016" name="Sci. Rep.">
        <title>The Dendrobium catenatum Lindl. genome sequence provides insights into polysaccharide synthase, floral development and adaptive evolution.</title>
        <authorList>
            <person name="Zhang G.Q."/>
            <person name="Xu Q."/>
            <person name="Bian C."/>
            <person name="Tsai W.C."/>
            <person name="Yeh C.M."/>
            <person name="Liu K.W."/>
            <person name="Yoshida K."/>
            <person name="Zhang L.S."/>
            <person name="Chang S.B."/>
            <person name="Chen F."/>
            <person name="Shi Y."/>
            <person name="Su Y.Y."/>
            <person name="Zhang Y.Q."/>
            <person name="Chen L.J."/>
            <person name="Yin Y."/>
            <person name="Lin M."/>
            <person name="Huang H."/>
            <person name="Deng H."/>
            <person name="Wang Z.W."/>
            <person name="Zhu S.L."/>
            <person name="Zhao X."/>
            <person name="Deng C."/>
            <person name="Niu S.C."/>
            <person name="Huang J."/>
            <person name="Wang M."/>
            <person name="Liu G.H."/>
            <person name="Yang H.J."/>
            <person name="Xiao X.J."/>
            <person name="Hsiao Y.Y."/>
            <person name="Wu W.L."/>
            <person name="Chen Y.Y."/>
            <person name="Mitsuda N."/>
            <person name="Ohme-Takagi M."/>
            <person name="Luo Y.B."/>
            <person name="Van de Peer Y."/>
            <person name="Liu Z.J."/>
        </authorList>
    </citation>
    <scope>NUCLEOTIDE SEQUENCE [LARGE SCALE GENOMIC DNA]</scope>
    <source>
        <tissue evidence="1">The whole plant</tissue>
    </source>
</reference>
<sequence length="102" mass="11314">MLDSFSLFCPAVANVVRQALDLFGKLFIRCCECGQVDIELFSFAVANMVRQMLNPLSLSPFVSLFRSGQANIGLSSFTVSIWSGECWTLSFVPPLRFWSGGH</sequence>
<reference evidence="1 2" key="2">
    <citation type="journal article" date="2017" name="Nature">
        <title>The Apostasia genome and the evolution of orchids.</title>
        <authorList>
            <person name="Zhang G.Q."/>
            <person name="Liu K.W."/>
            <person name="Li Z."/>
            <person name="Lohaus R."/>
            <person name="Hsiao Y.Y."/>
            <person name="Niu S.C."/>
            <person name="Wang J.Y."/>
            <person name="Lin Y.C."/>
            <person name="Xu Q."/>
            <person name="Chen L.J."/>
            <person name="Yoshida K."/>
            <person name="Fujiwara S."/>
            <person name="Wang Z.W."/>
            <person name="Zhang Y.Q."/>
            <person name="Mitsuda N."/>
            <person name="Wang M."/>
            <person name="Liu G.H."/>
            <person name="Pecoraro L."/>
            <person name="Huang H.X."/>
            <person name="Xiao X.J."/>
            <person name="Lin M."/>
            <person name="Wu X.Y."/>
            <person name="Wu W.L."/>
            <person name="Chen Y.Y."/>
            <person name="Chang S.B."/>
            <person name="Sakamoto S."/>
            <person name="Ohme-Takagi M."/>
            <person name="Yagi M."/>
            <person name="Zeng S.J."/>
            <person name="Shen C.Y."/>
            <person name="Yeh C.M."/>
            <person name="Luo Y.B."/>
            <person name="Tsai W.C."/>
            <person name="Van de Peer Y."/>
            <person name="Liu Z.J."/>
        </authorList>
    </citation>
    <scope>NUCLEOTIDE SEQUENCE [LARGE SCALE GENOMIC DNA]</scope>
    <source>
        <tissue evidence="1">The whole plant</tissue>
    </source>
</reference>
<keyword evidence="2" id="KW-1185">Reference proteome</keyword>
<proteinExistence type="predicted"/>
<accession>A0A2I0WJQ0</accession>
<dbReference type="EMBL" id="KZ502564">
    <property type="protein sequence ID" value="PKU75887.1"/>
    <property type="molecule type" value="Genomic_DNA"/>
</dbReference>
<evidence type="ECO:0000313" key="1">
    <source>
        <dbReference type="EMBL" id="PKU75887.1"/>
    </source>
</evidence>
<evidence type="ECO:0000313" key="2">
    <source>
        <dbReference type="Proteomes" id="UP000233837"/>
    </source>
</evidence>
<organism evidence="1 2">
    <name type="scientific">Dendrobium catenatum</name>
    <dbReference type="NCBI Taxonomy" id="906689"/>
    <lineage>
        <taxon>Eukaryota</taxon>
        <taxon>Viridiplantae</taxon>
        <taxon>Streptophyta</taxon>
        <taxon>Embryophyta</taxon>
        <taxon>Tracheophyta</taxon>
        <taxon>Spermatophyta</taxon>
        <taxon>Magnoliopsida</taxon>
        <taxon>Liliopsida</taxon>
        <taxon>Asparagales</taxon>
        <taxon>Orchidaceae</taxon>
        <taxon>Epidendroideae</taxon>
        <taxon>Malaxideae</taxon>
        <taxon>Dendrobiinae</taxon>
        <taxon>Dendrobium</taxon>
    </lineage>
</organism>
<dbReference type="Proteomes" id="UP000233837">
    <property type="component" value="Unassembled WGS sequence"/>
</dbReference>
<gene>
    <name evidence="1" type="ORF">MA16_Dca005934</name>
</gene>